<organism evidence="4 5">
    <name type="scientific">Maridesulfovibrio ferrireducens</name>
    <dbReference type="NCBI Taxonomy" id="246191"/>
    <lineage>
        <taxon>Bacteria</taxon>
        <taxon>Pseudomonadati</taxon>
        <taxon>Thermodesulfobacteriota</taxon>
        <taxon>Desulfovibrionia</taxon>
        <taxon>Desulfovibrionales</taxon>
        <taxon>Desulfovibrionaceae</taxon>
        <taxon>Maridesulfovibrio</taxon>
    </lineage>
</organism>
<dbReference type="SUPFAM" id="SSF53756">
    <property type="entry name" value="UDP-Glycosyltransferase/glycogen phosphorylase"/>
    <property type="match status" value="1"/>
</dbReference>
<dbReference type="STRING" id="246191.SAMN05660337_0752"/>
<feature type="binding site" evidence="2">
    <location>
        <position position="166"/>
    </location>
    <ligand>
        <name>substrate</name>
    </ligand>
</feature>
<dbReference type="Gene3D" id="3.40.630.30">
    <property type="match status" value="1"/>
</dbReference>
<feature type="active site" description="Proton acceptor" evidence="1">
    <location>
        <position position="28"/>
    </location>
</feature>
<accession>A0A1G9CPR9</accession>
<proteinExistence type="predicted"/>
<dbReference type="RefSeq" id="WP_170830300.1">
    <property type="nucleotide sequence ID" value="NZ_FNGA01000001.1"/>
</dbReference>
<keyword evidence="5" id="KW-1185">Reference proteome</keyword>
<dbReference type="PANTHER" id="PTHR21015:SF22">
    <property type="entry name" value="GLYCOSYLTRANSFERASE"/>
    <property type="match status" value="1"/>
</dbReference>
<evidence type="ECO:0000256" key="1">
    <source>
        <dbReference type="PIRSR" id="PIRSR620023-1"/>
    </source>
</evidence>
<protein>
    <submittedName>
        <fullName evidence="4">UDP-2,4-diacetamido-2,4,6-trideoxy-beta-L-altropyranose hydrolase</fullName>
    </submittedName>
</protein>
<dbReference type="Gene3D" id="3.40.50.11190">
    <property type="match status" value="1"/>
</dbReference>
<dbReference type="InterPro" id="IPR000182">
    <property type="entry name" value="GNAT_dom"/>
</dbReference>
<reference evidence="5" key="1">
    <citation type="submission" date="2016-10" db="EMBL/GenBank/DDBJ databases">
        <authorList>
            <person name="Varghese N."/>
            <person name="Submissions S."/>
        </authorList>
    </citation>
    <scope>NUCLEOTIDE SEQUENCE [LARGE SCALE GENOMIC DNA]</scope>
    <source>
        <strain evidence="5">DSM 16995</strain>
    </source>
</reference>
<dbReference type="Gene3D" id="3.40.50.2000">
    <property type="entry name" value="Glycogen Phosphorylase B"/>
    <property type="match status" value="1"/>
</dbReference>
<dbReference type="InterPro" id="IPR020023">
    <property type="entry name" value="PseG"/>
</dbReference>
<dbReference type="PROSITE" id="PS51186">
    <property type="entry name" value="GNAT"/>
    <property type="match status" value="1"/>
</dbReference>
<dbReference type="EMBL" id="FNGA01000001">
    <property type="protein sequence ID" value="SDK53618.1"/>
    <property type="molecule type" value="Genomic_DNA"/>
</dbReference>
<dbReference type="InterPro" id="IPR016181">
    <property type="entry name" value="Acyl_CoA_acyltransferase"/>
</dbReference>
<dbReference type="InterPro" id="IPR007235">
    <property type="entry name" value="Glyco_trans_28_C"/>
</dbReference>
<dbReference type="GO" id="GO:0016787">
    <property type="term" value="F:hydrolase activity"/>
    <property type="evidence" value="ECO:0007669"/>
    <property type="project" value="UniProtKB-KW"/>
</dbReference>
<dbReference type="Pfam" id="PF04101">
    <property type="entry name" value="Glyco_tran_28_C"/>
    <property type="match status" value="1"/>
</dbReference>
<evidence type="ECO:0000313" key="4">
    <source>
        <dbReference type="EMBL" id="SDK53618.1"/>
    </source>
</evidence>
<dbReference type="PANTHER" id="PTHR21015">
    <property type="entry name" value="UDP-N-ACETYLGLUCOSAMINE--N-ACETYLMURAMYL-(PENTAPEPTIDE) PYROPHOSPHORYL-UNDECAPRENOL N-ACETYLGLUCOSAMINE TRANSFERASE 1"/>
    <property type="match status" value="1"/>
</dbReference>
<gene>
    <name evidence="4" type="ORF">SAMN05660337_0752</name>
</gene>
<evidence type="ECO:0000256" key="2">
    <source>
        <dbReference type="PIRSR" id="PIRSR620023-2"/>
    </source>
</evidence>
<keyword evidence="4" id="KW-0378">Hydrolase</keyword>
<dbReference type="AlphaFoldDB" id="A0A1G9CPR9"/>
<feature type="domain" description="N-acetyltransferase" evidence="3">
    <location>
        <begin position="353"/>
        <end position="505"/>
    </location>
</feature>
<dbReference type="GO" id="GO:0016747">
    <property type="term" value="F:acyltransferase activity, transferring groups other than amino-acyl groups"/>
    <property type="evidence" value="ECO:0007669"/>
    <property type="project" value="InterPro"/>
</dbReference>
<dbReference type="Proteomes" id="UP000199053">
    <property type="component" value="Unassembled WGS sequence"/>
</dbReference>
<name>A0A1G9CPR9_9BACT</name>
<dbReference type="SUPFAM" id="SSF55729">
    <property type="entry name" value="Acyl-CoA N-acyltransferases (Nat)"/>
    <property type="match status" value="1"/>
</dbReference>
<dbReference type="GO" id="GO:0016758">
    <property type="term" value="F:hexosyltransferase activity"/>
    <property type="evidence" value="ECO:0007669"/>
    <property type="project" value="InterPro"/>
</dbReference>
<evidence type="ECO:0000259" key="3">
    <source>
        <dbReference type="PROSITE" id="PS51186"/>
    </source>
</evidence>
<evidence type="ECO:0000313" key="5">
    <source>
        <dbReference type="Proteomes" id="UP000199053"/>
    </source>
</evidence>
<sequence length="508" mass="55700">MTQNSLINLSGKSLIIQADAGPSIGVGHVMRCLALAQEWIHCGGSAILIGRIEGKSLLERIKDFGLKHISFSADSSTDSVISAVLDYAQKTVTGSWIVLDNYSLTTGHQKQIWKNFPRLLVIDDYHHINEYCAGMILNQNIGAENISYKTNEETRILAGTSYAMLRDEFRNDTSHSLDEQKTRIIITMGGADAGNVTLSTLRAIEALKRPDLKVSAILGPANPHVKSITEFVDNSSLDVDVLVDVKNMSSQISKSDLAITAGGSSCWEMCAMSVPMIVIVTAENQKELSNGLAKADAAINLGNADELKESTVSETIKKLLDAPARMKLLAESAKKLIDGNGVQRIISAMQEAVILRPATYEDRDQIFEWINDPETRKWSYNQAPIKPEEHDAWFTSRLADEEFIYLIAENGSGQNIGQIRFENIGKNYEAHVLVSKNCRGKGAGAKLIRSASLRLIKEKEPKQIIAKAKEDNIASIKSFQKAGYIITGKIAVNGSESVVMKFTGMPEE</sequence>
<feature type="binding site" evidence="2">
    <location>
        <position position="268"/>
    </location>
    <ligand>
        <name>substrate</name>
    </ligand>
</feature>
<dbReference type="Pfam" id="PF13302">
    <property type="entry name" value="Acetyltransf_3"/>
    <property type="match status" value="1"/>
</dbReference>
<dbReference type="NCBIfam" id="TIGR03590">
    <property type="entry name" value="PseG"/>
    <property type="match status" value="1"/>
</dbReference>